<dbReference type="AlphaFoldDB" id="A0A0N9UXJ8"/>
<evidence type="ECO:0000313" key="1">
    <source>
        <dbReference type="EMBL" id="ALH80888.1"/>
    </source>
</evidence>
<dbReference type="NCBIfam" id="TIGR02118">
    <property type="entry name" value="EthD family reductase"/>
    <property type="match status" value="1"/>
</dbReference>
<dbReference type="Gene3D" id="3.30.70.100">
    <property type="match status" value="1"/>
</dbReference>
<dbReference type="PANTHER" id="PTHR40260">
    <property type="entry name" value="BLR8190 PROTEIN"/>
    <property type="match status" value="1"/>
</dbReference>
<dbReference type="SUPFAM" id="SSF54909">
    <property type="entry name" value="Dimeric alpha+beta barrel"/>
    <property type="match status" value="1"/>
</dbReference>
<dbReference type="PATRIC" id="fig|33050.5.peg.2290"/>
<dbReference type="GO" id="GO:0016491">
    <property type="term" value="F:oxidoreductase activity"/>
    <property type="evidence" value="ECO:0007669"/>
    <property type="project" value="InterPro"/>
</dbReference>
<evidence type="ECO:0008006" key="3">
    <source>
        <dbReference type="Google" id="ProtNLM"/>
    </source>
</evidence>
<name>A0A0N9UXJ8_SPHMC</name>
<dbReference type="Proteomes" id="UP000058074">
    <property type="component" value="Chromosome"/>
</dbReference>
<dbReference type="KEGG" id="smag:AN936_11060"/>
<dbReference type="InterPro" id="IPR009799">
    <property type="entry name" value="EthD_dom"/>
</dbReference>
<dbReference type="PANTHER" id="PTHR40260:SF2">
    <property type="entry name" value="BLR8190 PROTEIN"/>
    <property type="match status" value="1"/>
</dbReference>
<proteinExistence type="predicted"/>
<evidence type="ECO:0000313" key="2">
    <source>
        <dbReference type="Proteomes" id="UP000058074"/>
    </source>
</evidence>
<dbReference type="EMBL" id="CP012700">
    <property type="protein sequence ID" value="ALH80888.1"/>
    <property type="molecule type" value="Genomic_DNA"/>
</dbReference>
<sequence length="116" mass="12224">MLCITAIYPNEPGSRFDAGYYQMSHARTAQALLAPHGLKAIRTTIGAAALDGSPPPFWAVSEMHFTSRAAFDAGIAAEGATLFADIPNYTNVTPILQVSKLAAAHGTVLNDHAVEV</sequence>
<reference evidence="1 2" key="1">
    <citation type="journal article" date="2015" name="Genome Announc.">
        <title>Complete Genome Sequence of Polypropylene Glycol- and Polyethylene Glycol-Degrading Sphingopyxis macrogoltabida Strain EY-1.</title>
        <authorList>
            <person name="Ohtsubo Y."/>
            <person name="Nagata Y."/>
            <person name="Numata M."/>
            <person name="Tsuchikane K."/>
            <person name="Hosoyama A."/>
            <person name="Yamazoe A."/>
            <person name="Tsuda M."/>
            <person name="Fujita N."/>
            <person name="Kawai F."/>
        </authorList>
    </citation>
    <scope>NUCLEOTIDE SEQUENCE [LARGE SCALE GENOMIC DNA]</scope>
    <source>
        <strain evidence="1 2">EY-1</strain>
    </source>
</reference>
<dbReference type="OrthoDB" id="5343971at2"/>
<dbReference type="InterPro" id="IPR011008">
    <property type="entry name" value="Dimeric_a/b-barrel"/>
</dbReference>
<gene>
    <name evidence="1" type="ORF">AN936_11060</name>
</gene>
<protein>
    <recommendedName>
        <fullName evidence="3">Ethyl tert-butyl ether degradation protein EthD</fullName>
    </recommendedName>
</protein>
<dbReference type="RefSeq" id="WP_054588192.1">
    <property type="nucleotide sequence ID" value="NZ_CP012700.1"/>
</dbReference>
<accession>A0A0N9UXJ8</accession>
<organism evidence="1 2">
    <name type="scientific">Sphingopyxis macrogoltabida</name>
    <name type="common">Sphingomonas macrogoltabidus</name>
    <dbReference type="NCBI Taxonomy" id="33050"/>
    <lineage>
        <taxon>Bacteria</taxon>
        <taxon>Pseudomonadati</taxon>
        <taxon>Pseudomonadota</taxon>
        <taxon>Alphaproteobacteria</taxon>
        <taxon>Sphingomonadales</taxon>
        <taxon>Sphingomonadaceae</taxon>
        <taxon>Sphingopyxis</taxon>
    </lineage>
</organism>